<gene>
    <name evidence="5" type="ORF">BSAL_26175</name>
</gene>
<dbReference type="AlphaFoldDB" id="A0A0S4JLQ8"/>
<reference evidence="6" key="1">
    <citation type="submission" date="2015-09" db="EMBL/GenBank/DDBJ databases">
        <authorList>
            <consortium name="Pathogen Informatics"/>
        </authorList>
    </citation>
    <scope>NUCLEOTIDE SEQUENCE [LARGE SCALE GENOMIC DNA]</scope>
    <source>
        <strain evidence="6">Lake Konstanz</strain>
    </source>
</reference>
<dbReference type="Gene3D" id="3.40.50.1820">
    <property type="entry name" value="alpha/beta hydrolase"/>
    <property type="match status" value="1"/>
</dbReference>
<dbReference type="GO" id="GO:0016042">
    <property type="term" value="P:lipid catabolic process"/>
    <property type="evidence" value="ECO:0007669"/>
    <property type="project" value="UniProtKB-KW"/>
</dbReference>
<evidence type="ECO:0000256" key="1">
    <source>
        <dbReference type="ARBA" id="ARBA00013201"/>
    </source>
</evidence>
<proteinExistence type="predicted"/>
<sequence length="479" mass="52431">MVLSRLHPSRLLTIHNLAWEAGVVGWFASQSLLASPTLAGVFLASGVLVSLLLRSVAPIPTFQPVGGSYCVGVRHIPGDASKNLPPMAAYYPTHIPPNHQDPEPWVPHDGDTRYLRGLSSYGELPFVLFRHWSLVGMRCTRNAAVIPLWNATTQTMRPWVVFSHGLAGHCRLYSLLAMDMAARGAIVIVPEHQDGSSCFTRDVHNSSDDACTPLKPCPAPSGTPQERQFREEQLNHRVKEVEAVLRTIVSGDMFHSLCLSQQDIQDVAERCPGGVPQVALVGHSFGGATVLATAVNLCTQQPPDETLKGLHVHAVTTFDAWHLPIQYTTLAKIRELCRHDDTSRKGGSVSRRLPPLLLLESEEWECWPPSTRFQRELIAAYQQASDAAAAGPQFGTSNNDTVPSVSREVTYGTDHMSCCDIAALSPVLSRKKTSKVKPRQQITNWARRVLQHIAMAASEEGATLSMQQIASQGTNKTTL</sequence>
<evidence type="ECO:0000256" key="2">
    <source>
        <dbReference type="ARBA" id="ARBA00022801"/>
    </source>
</evidence>
<dbReference type="EC" id="3.1.1.47" evidence="1"/>
<evidence type="ECO:0000256" key="4">
    <source>
        <dbReference type="ARBA" id="ARBA00023098"/>
    </source>
</evidence>
<keyword evidence="6" id="KW-1185">Reference proteome</keyword>
<keyword evidence="3" id="KW-0442">Lipid degradation</keyword>
<protein>
    <recommendedName>
        <fullName evidence="1">1-alkyl-2-acetylglycerophosphocholine esterase</fullName>
        <ecNumber evidence="1">3.1.1.47</ecNumber>
    </recommendedName>
</protein>
<evidence type="ECO:0000256" key="3">
    <source>
        <dbReference type="ARBA" id="ARBA00022963"/>
    </source>
</evidence>
<organism evidence="5 6">
    <name type="scientific">Bodo saltans</name>
    <name type="common">Flagellated protozoan</name>
    <dbReference type="NCBI Taxonomy" id="75058"/>
    <lineage>
        <taxon>Eukaryota</taxon>
        <taxon>Discoba</taxon>
        <taxon>Euglenozoa</taxon>
        <taxon>Kinetoplastea</taxon>
        <taxon>Metakinetoplastina</taxon>
        <taxon>Eubodonida</taxon>
        <taxon>Bodonidae</taxon>
        <taxon>Bodo</taxon>
    </lineage>
</organism>
<keyword evidence="4" id="KW-0443">Lipid metabolism</keyword>
<dbReference type="PANTHER" id="PTHR10272">
    <property type="entry name" value="PLATELET-ACTIVATING FACTOR ACETYLHYDROLASE"/>
    <property type="match status" value="1"/>
</dbReference>
<dbReference type="VEuPathDB" id="TriTrypDB:BSAL_26175"/>
<dbReference type="SUPFAM" id="SSF53474">
    <property type="entry name" value="alpha/beta-Hydrolases"/>
    <property type="match status" value="1"/>
</dbReference>
<dbReference type="OrthoDB" id="2363873at2759"/>
<keyword evidence="2" id="KW-0378">Hydrolase</keyword>
<dbReference type="GO" id="GO:0003847">
    <property type="term" value="F:1-alkyl-2-acetylglycerophosphocholine esterase activity"/>
    <property type="evidence" value="ECO:0007669"/>
    <property type="project" value="UniProtKB-EC"/>
</dbReference>
<dbReference type="OMA" id="MFYDKLT"/>
<accession>A0A0S4JLQ8</accession>
<dbReference type="InterPro" id="IPR029058">
    <property type="entry name" value="AB_hydrolase_fold"/>
</dbReference>
<evidence type="ECO:0000313" key="5">
    <source>
        <dbReference type="EMBL" id="CUG90331.1"/>
    </source>
</evidence>
<evidence type="ECO:0000313" key="6">
    <source>
        <dbReference type="Proteomes" id="UP000051952"/>
    </source>
</evidence>
<dbReference type="Pfam" id="PF03403">
    <property type="entry name" value="PAF-AH_p_II"/>
    <property type="match status" value="1"/>
</dbReference>
<dbReference type="Proteomes" id="UP000051952">
    <property type="component" value="Unassembled WGS sequence"/>
</dbReference>
<dbReference type="EMBL" id="CYKH01001814">
    <property type="protein sequence ID" value="CUG90331.1"/>
    <property type="molecule type" value="Genomic_DNA"/>
</dbReference>
<dbReference type="PANTHER" id="PTHR10272:SF0">
    <property type="entry name" value="PLATELET-ACTIVATING FACTOR ACETYLHYDROLASE"/>
    <property type="match status" value="1"/>
</dbReference>
<name>A0A0S4JLQ8_BODSA</name>